<dbReference type="AlphaFoldDB" id="A0A183HUV6"/>
<dbReference type="Proteomes" id="UP000267606">
    <property type="component" value="Unassembled WGS sequence"/>
</dbReference>
<sequence>MSRHNIWNLVKENSQDTLSHRPTPRSRLDYDFNQQLLDVETVADAAELPPEKLSEILDEMVREESQRKNAM</sequence>
<reference evidence="1 2" key="2">
    <citation type="submission" date="2018-11" db="EMBL/GenBank/DDBJ databases">
        <authorList>
            <consortium name="Pathogen Informatics"/>
        </authorList>
    </citation>
    <scope>NUCLEOTIDE SEQUENCE [LARGE SCALE GENOMIC DNA]</scope>
</reference>
<dbReference type="EMBL" id="UZAJ01016069">
    <property type="protein sequence ID" value="VDO75222.1"/>
    <property type="molecule type" value="Genomic_DNA"/>
</dbReference>
<evidence type="ECO:0000313" key="1">
    <source>
        <dbReference type="EMBL" id="VDO75222.1"/>
    </source>
</evidence>
<protein>
    <submittedName>
        <fullName evidence="3">Antitoxin</fullName>
    </submittedName>
</protein>
<proteinExistence type="predicted"/>
<dbReference type="WBParaSite" id="OFLC_0001126801-mRNA-1">
    <property type="protein sequence ID" value="OFLC_0001126801-mRNA-1"/>
    <property type="gene ID" value="OFLC_0001126801"/>
</dbReference>
<organism evidence="3">
    <name type="scientific">Onchocerca flexuosa</name>
    <dbReference type="NCBI Taxonomy" id="387005"/>
    <lineage>
        <taxon>Eukaryota</taxon>
        <taxon>Metazoa</taxon>
        <taxon>Ecdysozoa</taxon>
        <taxon>Nematoda</taxon>
        <taxon>Chromadorea</taxon>
        <taxon>Rhabditida</taxon>
        <taxon>Spirurina</taxon>
        <taxon>Spiruromorpha</taxon>
        <taxon>Filarioidea</taxon>
        <taxon>Onchocercidae</taxon>
        <taxon>Onchocerca</taxon>
    </lineage>
</organism>
<evidence type="ECO:0000313" key="2">
    <source>
        <dbReference type="Proteomes" id="UP000267606"/>
    </source>
</evidence>
<reference evidence="3" key="1">
    <citation type="submission" date="2016-06" db="UniProtKB">
        <authorList>
            <consortium name="WormBaseParasite"/>
        </authorList>
    </citation>
    <scope>IDENTIFICATION</scope>
</reference>
<gene>
    <name evidence="1" type="ORF">OFLC_LOCUS11266</name>
</gene>
<evidence type="ECO:0000313" key="3">
    <source>
        <dbReference type="WBParaSite" id="OFLC_0001126801-mRNA-1"/>
    </source>
</evidence>
<dbReference type="STRING" id="387005.A0A183HUV6"/>
<keyword evidence="2" id="KW-1185">Reference proteome</keyword>
<name>A0A183HUV6_9BILA</name>
<accession>A0A183HUV6</accession>